<proteinExistence type="predicted"/>
<dbReference type="AlphaFoldDB" id="A0A075M8M4"/>
<name>A0A075M8M4_ECOLX</name>
<reference evidence="1" key="1">
    <citation type="journal article" date="2014" name="J. Antimicrob. Chemother.">
        <title>Nucleotide sequences of 16 transmissible plasmids identified in nine multidrug-resistant Escherichia coli isolates expressing an ESBL phenotype isolated from food-producing animals and healthy humans.</title>
        <authorList>
            <person name="Wang J."/>
            <person name="Stephan R."/>
            <person name="Power K."/>
            <person name="Yan Q."/>
            <person name="Hachler H."/>
            <person name="Fanning S."/>
        </authorList>
    </citation>
    <scope>NUCLEOTIDE SEQUENCE</scope>
    <source>
        <strain evidence="1">Human-2332</strain>
        <plasmid evidence="1">pH2332-166</plasmid>
    </source>
</reference>
<protein>
    <submittedName>
        <fullName evidence="1">Uncharacterized protein</fullName>
    </submittedName>
</protein>
<evidence type="ECO:0000313" key="1">
    <source>
        <dbReference type="EMBL" id="AIF77413.1"/>
    </source>
</evidence>
<dbReference type="EMBL" id="KJ484626">
    <property type="protein sequence ID" value="AIF77413.1"/>
    <property type="molecule type" value="Genomic_DNA"/>
</dbReference>
<keyword evidence="1" id="KW-0614">Plasmid</keyword>
<organism evidence="1">
    <name type="scientific">Escherichia coli</name>
    <dbReference type="NCBI Taxonomy" id="562"/>
    <lineage>
        <taxon>Bacteria</taxon>
        <taxon>Pseudomonadati</taxon>
        <taxon>Pseudomonadota</taxon>
        <taxon>Gammaproteobacteria</taxon>
        <taxon>Enterobacterales</taxon>
        <taxon>Enterobacteriaceae</taxon>
        <taxon>Escherichia</taxon>
    </lineage>
</organism>
<sequence>MQNIWPDNNVPELISAGYVKLSPHTIYLFSRVCHRSNT</sequence>
<geneLocation type="plasmid" evidence="1">
    <name>pH2332-166</name>
</geneLocation>
<accession>A0A075M8M4</accession>